<organism evidence="2 3">
    <name type="scientific">Puccinia graminis f. sp. tritici</name>
    <dbReference type="NCBI Taxonomy" id="56615"/>
    <lineage>
        <taxon>Eukaryota</taxon>
        <taxon>Fungi</taxon>
        <taxon>Dikarya</taxon>
        <taxon>Basidiomycota</taxon>
        <taxon>Pucciniomycotina</taxon>
        <taxon>Pucciniomycetes</taxon>
        <taxon>Pucciniales</taxon>
        <taxon>Pucciniaceae</taxon>
        <taxon>Puccinia</taxon>
    </lineage>
</organism>
<evidence type="ECO:0000313" key="2">
    <source>
        <dbReference type="EMBL" id="KAA1110596.1"/>
    </source>
</evidence>
<protein>
    <submittedName>
        <fullName evidence="2">Uncharacterized protein</fullName>
    </submittedName>
</protein>
<name>A0A5B0QBC4_PUCGR</name>
<dbReference type="AlphaFoldDB" id="A0A5B0QBC4"/>
<keyword evidence="3" id="KW-1185">Reference proteome</keyword>
<accession>A0A5B0QBC4</accession>
<feature type="compositionally biased region" description="Pro residues" evidence="1">
    <location>
        <begin position="36"/>
        <end position="46"/>
    </location>
</feature>
<dbReference type="EMBL" id="VSWC01000027">
    <property type="protein sequence ID" value="KAA1110596.1"/>
    <property type="molecule type" value="Genomic_DNA"/>
</dbReference>
<sequence length="445" mass="49270">MAPLTRASTRRSVITPPPKANPPPTNKPNKKRGPSIIPPSQLPSPGPSKGKRPVASGNRPQEPNIPAHIRPRPTNTPTTSRPHHPPTNPGRSPPCSASSRPSISKFLPPQRPRPPTPQHSSRQTQHYSRPQTLDFDISIKTAPPLSPGSSYSGTQSTPDVSLPASHTSACASQSFGAPPQPPSPGDYQERLATIVASVPEDLKFFLLPKVPYRRATIRKFDRIIHLVYPSVKFTGSPKKDFLFDYFQERVAPLFAEYFERTGECPAGGQLQGNINVNHINIQTFDPNLCSHTKAILRALICKVKPEIKIHNLNKAILIEIFYQVYKPHQNIVLFHPRSEPPYTGLRRKTISDLLYRPTIRTFFFASSVTTISCWLSTSFSSLKTILTSIGFKNTCIPIGLTLPSHLNTGVLLQWLHTAKLVVFVFAPNVLEVPTKVMDITTPVKC</sequence>
<gene>
    <name evidence="2" type="ORF">PGT21_027099</name>
</gene>
<comment type="caution">
    <text evidence="2">The sequence shown here is derived from an EMBL/GenBank/DDBJ whole genome shotgun (WGS) entry which is preliminary data.</text>
</comment>
<feature type="compositionally biased region" description="Pro residues" evidence="1">
    <location>
        <begin position="15"/>
        <end position="26"/>
    </location>
</feature>
<reference evidence="2 3" key="1">
    <citation type="submission" date="2019-05" db="EMBL/GenBank/DDBJ databases">
        <title>Emergence of the Ug99 lineage of the wheat stem rust pathogen through somatic hybridization.</title>
        <authorList>
            <person name="Li F."/>
            <person name="Upadhyaya N.M."/>
            <person name="Sperschneider J."/>
            <person name="Matny O."/>
            <person name="Nguyen-Phuc H."/>
            <person name="Mago R."/>
            <person name="Raley C."/>
            <person name="Miller M.E."/>
            <person name="Silverstein K.A.T."/>
            <person name="Henningsen E."/>
            <person name="Hirsch C.D."/>
            <person name="Visser B."/>
            <person name="Pretorius Z.A."/>
            <person name="Steffenson B.J."/>
            <person name="Schwessinger B."/>
            <person name="Dodds P.N."/>
            <person name="Figueroa M."/>
        </authorList>
    </citation>
    <scope>NUCLEOTIDE SEQUENCE [LARGE SCALE GENOMIC DNA]</scope>
    <source>
        <strain evidence="2">21-0</strain>
    </source>
</reference>
<evidence type="ECO:0000313" key="3">
    <source>
        <dbReference type="Proteomes" id="UP000324748"/>
    </source>
</evidence>
<proteinExistence type="predicted"/>
<feature type="compositionally biased region" description="Low complexity" evidence="1">
    <location>
        <begin position="93"/>
        <end position="104"/>
    </location>
</feature>
<dbReference type="Proteomes" id="UP000324748">
    <property type="component" value="Unassembled WGS sequence"/>
</dbReference>
<feature type="compositionally biased region" description="Polar residues" evidence="1">
    <location>
        <begin position="119"/>
        <end position="131"/>
    </location>
</feature>
<evidence type="ECO:0000256" key="1">
    <source>
        <dbReference type="SAM" id="MobiDB-lite"/>
    </source>
</evidence>
<feature type="compositionally biased region" description="Polar residues" evidence="1">
    <location>
        <begin position="1"/>
        <end position="12"/>
    </location>
</feature>
<feature type="region of interest" description="Disordered" evidence="1">
    <location>
        <begin position="1"/>
        <end position="187"/>
    </location>
</feature>
<feature type="compositionally biased region" description="Polar residues" evidence="1">
    <location>
        <begin position="147"/>
        <end position="175"/>
    </location>
</feature>